<accession>A0A5M6ZHT5</accession>
<evidence type="ECO:0000259" key="2">
    <source>
        <dbReference type="Pfam" id="PF18733"/>
    </source>
</evidence>
<dbReference type="RefSeq" id="WP_150023128.1">
    <property type="nucleotide sequence ID" value="NZ_VWOJ01000002.1"/>
</dbReference>
<dbReference type="InterPro" id="IPR040826">
    <property type="entry name" value="HEPN_LA2681"/>
</dbReference>
<comment type="caution">
    <text evidence="3">The sequence shown here is derived from an EMBL/GenBank/DDBJ whole genome shotgun (WGS) entry which is preliminary data.</text>
</comment>
<gene>
    <name evidence="3" type="ORF">F1654_08665</name>
</gene>
<proteinExistence type="predicted"/>
<dbReference type="EMBL" id="VWOJ01000002">
    <property type="protein sequence ID" value="KAA5803860.1"/>
    <property type="molecule type" value="Genomic_DNA"/>
</dbReference>
<reference evidence="3 4" key="1">
    <citation type="submission" date="2019-09" db="EMBL/GenBank/DDBJ databases">
        <authorList>
            <person name="Kevbrin V."/>
            <person name="Grouzdev D.S."/>
        </authorList>
    </citation>
    <scope>NUCLEOTIDE SEQUENCE [LARGE SCALE GENOMIC DNA]</scope>
    <source>
        <strain evidence="3 4">G-192</strain>
    </source>
</reference>
<dbReference type="Proteomes" id="UP000325122">
    <property type="component" value="Unassembled WGS sequence"/>
</dbReference>
<name>A0A5M6ZHT5_9PROT</name>
<keyword evidence="4" id="KW-1185">Reference proteome</keyword>
<evidence type="ECO:0000313" key="4">
    <source>
        <dbReference type="Proteomes" id="UP000325122"/>
    </source>
</evidence>
<organism evidence="3 4">
    <name type="scientific">Alkalicaulis satelles</name>
    <dbReference type="NCBI Taxonomy" id="2609175"/>
    <lineage>
        <taxon>Bacteria</taxon>
        <taxon>Pseudomonadati</taxon>
        <taxon>Pseudomonadota</taxon>
        <taxon>Alphaproteobacteria</taxon>
        <taxon>Maricaulales</taxon>
        <taxon>Maricaulaceae</taxon>
        <taxon>Alkalicaulis</taxon>
    </lineage>
</organism>
<feature type="compositionally biased region" description="Basic and acidic residues" evidence="1">
    <location>
        <begin position="467"/>
        <end position="476"/>
    </location>
</feature>
<protein>
    <recommendedName>
        <fullName evidence="2">LA2681-like HEPN domain-containing protein</fullName>
    </recommendedName>
</protein>
<sequence>MSTEPWLQRIALAVDTADRDGNLIALYGAIRRCNALSFRAPDKVALELYYYESNCWSAIARLKLSSKTQWSWHQPEYVNQVFCLRRILNSPTFNELSVTRQQQTRTNFANIMNTLGRPIAAINAWGEVIAEVPEFAAALGNRGFGLIYLAKHLPDIQDKIRIAELARHHLTLAISDEAIWDSGQKEEAHPIFVKHLKEVRNFLDGKKNKPRKSKFKSTDKNYYNWCEKEKLHIDPLNIFGIDNFEREDWMHLPPHTYNIRTNSLRYVNMYNQLKSDYAYARRNLYEGINYKGFDHTPVNLFDPFDDTIYGHSIEKFKSSLCDSYAIFDKIAVFINDYFNCEANIKRVNFRKVWYDKLDENKPIRAAFYGNNNWPLRGLFFLSKDLFDKDFNGIADPDGETLDRIRNQIEHRFLSVTADESTVLGDETLSYINLDALQKYALQMLVKAREALILLCLAMHTEEFQRKQNAAQHDKDSIVIQEPARPANKMSAP</sequence>
<evidence type="ECO:0000313" key="3">
    <source>
        <dbReference type="EMBL" id="KAA5803860.1"/>
    </source>
</evidence>
<feature type="domain" description="LA2681-like HEPN" evidence="2">
    <location>
        <begin position="264"/>
        <end position="461"/>
    </location>
</feature>
<dbReference type="Pfam" id="PF18733">
    <property type="entry name" value="HEPN_LA2681"/>
    <property type="match status" value="1"/>
</dbReference>
<dbReference type="AlphaFoldDB" id="A0A5M6ZHT5"/>
<evidence type="ECO:0000256" key="1">
    <source>
        <dbReference type="SAM" id="MobiDB-lite"/>
    </source>
</evidence>
<feature type="region of interest" description="Disordered" evidence="1">
    <location>
        <begin position="467"/>
        <end position="492"/>
    </location>
</feature>